<dbReference type="Proteomes" id="UP000078240">
    <property type="component" value="Unassembled WGS sequence"/>
</dbReference>
<protein>
    <submittedName>
        <fullName evidence="1">Uncharacterized protein</fullName>
    </submittedName>
</protein>
<dbReference type="EMBL" id="LSBH01000002">
    <property type="protein sequence ID" value="OAQ83994.1"/>
    <property type="molecule type" value="Genomic_DNA"/>
</dbReference>
<organism evidence="1 2">
    <name type="scientific">Purpureocillium lilacinum</name>
    <name type="common">Paecilomyces lilacinus</name>
    <dbReference type="NCBI Taxonomy" id="33203"/>
    <lineage>
        <taxon>Eukaryota</taxon>
        <taxon>Fungi</taxon>
        <taxon>Dikarya</taxon>
        <taxon>Ascomycota</taxon>
        <taxon>Pezizomycotina</taxon>
        <taxon>Sordariomycetes</taxon>
        <taxon>Hypocreomycetidae</taxon>
        <taxon>Hypocreales</taxon>
        <taxon>Ophiocordycipitaceae</taxon>
        <taxon>Purpureocillium</taxon>
    </lineage>
</organism>
<evidence type="ECO:0000313" key="1">
    <source>
        <dbReference type="EMBL" id="OAQ83994.1"/>
    </source>
</evidence>
<proteinExistence type="predicted"/>
<name>A0A179H1H5_PURLI</name>
<sequence>MASGIDRRCPRWRRHSMLCGCSRDTGGTRNRGPANCGCLIYGLQCLHASIRPSTRRFTRRSFFTTTCAHGCNGSKNGLAWAFRRTCHGPAAVTSHGTSCERADSELGVAK</sequence>
<evidence type="ECO:0000313" key="2">
    <source>
        <dbReference type="Proteomes" id="UP000078240"/>
    </source>
</evidence>
<dbReference type="AlphaFoldDB" id="A0A179H1H5"/>
<comment type="caution">
    <text evidence="1">The sequence shown here is derived from an EMBL/GenBank/DDBJ whole genome shotgun (WGS) entry which is preliminary data.</text>
</comment>
<accession>A0A179H1H5</accession>
<gene>
    <name evidence="1" type="ORF">VFPBJ_02762</name>
</gene>
<reference evidence="1 2" key="1">
    <citation type="submission" date="2016-01" db="EMBL/GenBank/DDBJ databases">
        <title>Biosynthesis of antibiotic leucinostatins and their inhibition on Phytophthora in bio-control Purpureocillium lilacinum.</title>
        <authorList>
            <person name="Wang G."/>
            <person name="Liu Z."/>
            <person name="Lin R."/>
            <person name="Li E."/>
            <person name="Mao Z."/>
            <person name="Ling J."/>
            <person name="Yin W."/>
            <person name="Xie B."/>
        </authorList>
    </citation>
    <scope>NUCLEOTIDE SEQUENCE [LARGE SCALE GENOMIC DNA]</scope>
    <source>
        <strain evidence="1">PLBJ-1</strain>
    </source>
</reference>